<accession>A0A7N0ZRD9</accession>
<dbReference type="AlphaFoldDB" id="A0A7N0ZRD9"/>
<keyword evidence="3" id="KW-1185">Reference proteome</keyword>
<evidence type="ECO:0000313" key="3">
    <source>
        <dbReference type="Proteomes" id="UP000594263"/>
    </source>
</evidence>
<name>A0A7N0ZRD9_KALFE</name>
<reference evidence="2" key="1">
    <citation type="submission" date="2021-01" db="UniProtKB">
        <authorList>
            <consortium name="EnsemblPlants"/>
        </authorList>
    </citation>
    <scope>IDENTIFICATION</scope>
</reference>
<evidence type="ECO:0000256" key="1">
    <source>
        <dbReference type="SAM" id="Phobius"/>
    </source>
</evidence>
<dbReference type="PANTHER" id="PTHR33133">
    <property type="entry name" value="OS08G0107100 PROTEIN-RELATED"/>
    <property type="match status" value="1"/>
</dbReference>
<sequence>MGMAFVEELFEHRVNTVSYGDGSSRLWEGPLLVMMYSLVVLVDSMMNAVFYFSCRSLSLHGSDEEELQLVSPPAPSSS</sequence>
<evidence type="ECO:0000313" key="2">
    <source>
        <dbReference type="EnsemblPlants" id="Kaladp0017s0007.1.v1.1.CDS.1"/>
    </source>
</evidence>
<dbReference type="PANTHER" id="PTHR33133:SF1">
    <property type="entry name" value="EXPRESSED PROTEIN-RELATED"/>
    <property type="match status" value="1"/>
</dbReference>
<organism evidence="2 3">
    <name type="scientific">Kalanchoe fedtschenkoi</name>
    <name type="common">Lavender scallops</name>
    <name type="synonym">South American air plant</name>
    <dbReference type="NCBI Taxonomy" id="63787"/>
    <lineage>
        <taxon>Eukaryota</taxon>
        <taxon>Viridiplantae</taxon>
        <taxon>Streptophyta</taxon>
        <taxon>Embryophyta</taxon>
        <taxon>Tracheophyta</taxon>
        <taxon>Spermatophyta</taxon>
        <taxon>Magnoliopsida</taxon>
        <taxon>eudicotyledons</taxon>
        <taxon>Gunneridae</taxon>
        <taxon>Pentapetalae</taxon>
        <taxon>Saxifragales</taxon>
        <taxon>Crassulaceae</taxon>
        <taxon>Kalanchoe</taxon>
    </lineage>
</organism>
<protein>
    <submittedName>
        <fullName evidence="2">Uncharacterized protein</fullName>
    </submittedName>
</protein>
<keyword evidence="1" id="KW-0472">Membrane</keyword>
<dbReference type="Proteomes" id="UP000594263">
    <property type="component" value="Unplaced"/>
</dbReference>
<dbReference type="Gramene" id="Kaladp0017s0007.1.v1.1">
    <property type="protein sequence ID" value="Kaladp0017s0007.1.v1.1.CDS.1"/>
    <property type="gene ID" value="Kaladp0017s0007.v1.1"/>
</dbReference>
<proteinExistence type="predicted"/>
<keyword evidence="1" id="KW-0812">Transmembrane</keyword>
<dbReference type="EnsemblPlants" id="Kaladp0017s0007.1.v1.1">
    <property type="protein sequence ID" value="Kaladp0017s0007.1.v1.1.CDS.1"/>
    <property type="gene ID" value="Kaladp0017s0007.v1.1"/>
</dbReference>
<keyword evidence="1" id="KW-1133">Transmembrane helix</keyword>
<feature type="transmembrane region" description="Helical" evidence="1">
    <location>
        <begin position="31"/>
        <end position="52"/>
    </location>
</feature>